<name>A0A1I3PX34_9ACTN</name>
<gene>
    <name evidence="4" type="ORF">SAMN05216561_12245</name>
</gene>
<dbReference type="EMBL" id="FOQG01000022">
    <property type="protein sequence ID" value="SFJ26183.1"/>
    <property type="molecule type" value="Genomic_DNA"/>
</dbReference>
<feature type="region of interest" description="Disordered" evidence="1">
    <location>
        <begin position="75"/>
        <end position="98"/>
    </location>
</feature>
<evidence type="ECO:0000313" key="4">
    <source>
        <dbReference type="EMBL" id="SFJ26183.1"/>
    </source>
</evidence>
<feature type="domain" description="Pyrrolo-quinoline quinone repeat" evidence="3">
    <location>
        <begin position="212"/>
        <end position="369"/>
    </location>
</feature>
<protein>
    <submittedName>
        <fullName evidence="4">Outer membrane protein assembly factor BamB, contains PQQ-like beta-propeller repeat</fullName>
    </submittedName>
</protein>
<feature type="compositionally biased region" description="Low complexity" evidence="1">
    <location>
        <begin position="80"/>
        <end position="97"/>
    </location>
</feature>
<dbReference type="Pfam" id="PF13360">
    <property type="entry name" value="PQQ_2"/>
    <property type="match status" value="1"/>
</dbReference>
<keyword evidence="2" id="KW-1133">Transmembrane helix</keyword>
<accession>A0A1I3PX34</accession>
<sequence>MSTEQDAPATASCTYCGNAYGPADVACPRCGFPTPLAKVKAASDARRARLRTRVVAGAVALAVVGGSAFLLLGGDDETAPTTSSSPSGTPSTSGSDPGVRELQRVWETTLDGTVLGELGVGDGVVVSIDSGDLVSLDLAGTATWSRAQPSRPVVGLDASGQVLVSAEDGPGISANALADGEELWRYPDITYVGVADSGLVVDVEAGGGPFGVLDARTGVPTWSVPDVDASAVAGAMAYVLRGPELTALSAADGSVLWTSDVGAGAEATLVANLGLVVVVKGSEVLALDPLNGTERWAAQAQGAAVEVFSDELVVVTSERAAPPTAVVYDAMGERGTLPVEDGLPADLVPFTVDGESYAVDPVSGAVLDEDLTVLATYDGTVTPAADGVYVVADGVVSHYPLGAPTPDAGIEVPGAERVVVLADGFAVVAGDTVIGVR</sequence>
<dbReference type="AlphaFoldDB" id="A0A1I3PX34"/>
<reference evidence="4 5" key="1">
    <citation type="submission" date="2016-10" db="EMBL/GenBank/DDBJ databases">
        <authorList>
            <person name="de Groot N.N."/>
        </authorList>
    </citation>
    <scope>NUCLEOTIDE SEQUENCE [LARGE SCALE GENOMIC DNA]</scope>
    <source>
        <strain evidence="4 5">CGMCC 1.11156</strain>
    </source>
</reference>
<proteinExistence type="predicted"/>
<dbReference type="InterPro" id="IPR015943">
    <property type="entry name" value="WD40/YVTN_repeat-like_dom_sf"/>
</dbReference>
<dbReference type="Proteomes" id="UP000198649">
    <property type="component" value="Unassembled WGS sequence"/>
</dbReference>
<dbReference type="SUPFAM" id="SSF50998">
    <property type="entry name" value="Quinoprotein alcohol dehydrogenase-like"/>
    <property type="match status" value="1"/>
</dbReference>
<evidence type="ECO:0000259" key="3">
    <source>
        <dbReference type="Pfam" id="PF13360"/>
    </source>
</evidence>
<evidence type="ECO:0000313" key="5">
    <source>
        <dbReference type="Proteomes" id="UP000198649"/>
    </source>
</evidence>
<evidence type="ECO:0000256" key="2">
    <source>
        <dbReference type="SAM" id="Phobius"/>
    </source>
</evidence>
<evidence type="ECO:0000256" key="1">
    <source>
        <dbReference type="SAM" id="MobiDB-lite"/>
    </source>
</evidence>
<keyword evidence="5" id="KW-1185">Reference proteome</keyword>
<keyword evidence="2" id="KW-0472">Membrane</keyword>
<dbReference type="PANTHER" id="PTHR34512">
    <property type="entry name" value="CELL SURFACE PROTEIN"/>
    <property type="match status" value="1"/>
</dbReference>
<keyword evidence="2" id="KW-0812">Transmembrane</keyword>
<dbReference type="InterPro" id="IPR011047">
    <property type="entry name" value="Quinoprotein_ADH-like_sf"/>
</dbReference>
<dbReference type="Gene3D" id="2.130.10.10">
    <property type="entry name" value="YVTN repeat-like/Quinoprotein amine dehydrogenase"/>
    <property type="match status" value="2"/>
</dbReference>
<dbReference type="InterPro" id="IPR002372">
    <property type="entry name" value="PQQ_rpt_dom"/>
</dbReference>
<organism evidence="4 5">
    <name type="scientific">Nocardioides psychrotolerans</name>
    <dbReference type="NCBI Taxonomy" id="1005945"/>
    <lineage>
        <taxon>Bacteria</taxon>
        <taxon>Bacillati</taxon>
        <taxon>Actinomycetota</taxon>
        <taxon>Actinomycetes</taxon>
        <taxon>Propionibacteriales</taxon>
        <taxon>Nocardioidaceae</taxon>
        <taxon>Nocardioides</taxon>
    </lineage>
</organism>
<dbReference type="STRING" id="1005945.SAMN05216561_12245"/>
<feature type="transmembrane region" description="Helical" evidence="2">
    <location>
        <begin position="54"/>
        <end position="74"/>
    </location>
</feature>
<dbReference type="RefSeq" id="WP_170259273.1">
    <property type="nucleotide sequence ID" value="NZ_BKAF01000030.1"/>
</dbReference>
<dbReference type="PANTHER" id="PTHR34512:SF30">
    <property type="entry name" value="OUTER MEMBRANE PROTEIN ASSEMBLY FACTOR BAMB"/>
    <property type="match status" value="1"/>
</dbReference>